<evidence type="ECO:0000313" key="1">
    <source>
        <dbReference type="EMBL" id="ARK07417.1"/>
    </source>
</evidence>
<dbReference type="EMBL" id="KY629563">
    <property type="protein sequence ID" value="ARK07417.1"/>
    <property type="molecule type" value="Genomic_DNA"/>
</dbReference>
<gene>
    <name evidence="1" type="ORF">LAV_00017</name>
</gene>
<evidence type="ECO:0000313" key="2">
    <source>
        <dbReference type="Proteomes" id="UP000223906"/>
    </source>
</evidence>
<sequence>MNLYEAFENTLVDEGKEFPLSDTAFITLLPMGGDKARRAFDRMMEPYSPRLNAGGKLTEEENKALNIKFYANHVILGWRGIKGKDGEELPYSKENAFSLLSDEKLARFFALIIRMAANDAAFEAERAEEDAGN</sequence>
<keyword evidence="2" id="KW-1185">Reference proteome</keyword>
<name>A0A1W6DWM3_9CAUD</name>
<dbReference type="Proteomes" id="UP000223906">
    <property type="component" value="Segment"/>
</dbReference>
<organism evidence="1 2">
    <name type="scientific">Sphingobium phage Lacusarx</name>
    <dbReference type="NCBI Taxonomy" id="1980139"/>
    <lineage>
        <taxon>Viruses</taxon>
        <taxon>Duplodnaviria</taxon>
        <taxon>Heunggongvirae</taxon>
        <taxon>Uroviricota</taxon>
        <taxon>Caudoviricetes</taxon>
        <taxon>Lacusarxvirus</taxon>
        <taxon>Lacusarxvirus lacusarx</taxon>
    </lineage>
</organism>
<dbReference type="OrthoDB" id="12764at10239"/>
<protein>
    <submittedName>
        <fullName evidence="1">Uncharacterized protein</fullName>
    </submittedName>
</protein>
<accession>A0A1W6DWM3</accession>
<reference evidence="1 2" key="1">
    <citation type="submission" date="2017-02" db="EMBL/GenBank/DDBJ databases">
        <title>The first characterized phage against a member of the ecologically important #sphingomonads reveals high dissimilarity against all other known phages.</title>
        <authorList>
            <person name="Nielsen T.K."/>
            <person name="Carstens A.B."/>
            <person name="Kot W."/>
            <person name="Lametsch R."/>
            <person name="Neve H."/>
            <person name="Hansen L.H."/>
        </authorList>
    </citation>
    <scope>NUCLEOTIDE SEQUENCE [LARGE SCALE GENOMIC DNA]</scope>
</reference>
<proteinExistence type="predicted"/>